<dbReference type="Proteomes" id="UP000226525">
    <property type="component" value="Unassembled WGS sequence"/>
</dbReference>
<dbReference type="Gene3D" id="2.120.10.30">
    <property type="entry name" value="TolB, C-terminal domain"/>
    <property type="match status" value="1"/>
</dbReference>
<dbReference type="InterPro" id="IPR012938">
    <property type="entry name" value="Glc/Sorbosone_DH"/>
</dbReference>
<feature type="domain" description="Glucose/Sorbosone dehydrogenase" evidence="1">
    <location>
        <begin position="33"/>
        <end position="260"/>
    </location>
</feature>
<organism evidence="2 3">
    <name type="scientific">SAR324 cluster bacterium</name>
    <dbReference type="NCBI Taxonomy" id="2024889"/>
    <lineage>
        <taxon>Bacteria</taxon>
        <taxon>Deltaproteobacteria</taxon>
        <taxon>SAR324 cluster</taxon>
    </lineage>
</organism>
<evidence type="ECO:0000259" key="1">
    <source>
        <dbReference type="Pfam" id="PF07995"/>
    </source>
</evidence>
<dbReference type="InterPro" id="IPR011042">
    <property type="entry name" value="6-blade_b-propeller_TolB-like"/>
</dbReference>
<dbReference type="PANTHER" id="PTHR19328:SF75">
    <property type="entry name" value="ALDOSE SUGAR DEHYDROGENASE YLII"/>
    <property type="match status" value="1"/>
</dbReference>
<dbReference type="PANTHER" id="PTHR19328">
    <property type="entry name" value="HEDGEHOG-INTERACTING PROTEIN"/>
    <property type="match status" value="1"/>
</dbReference>
<evidence type="ECO:0000313" key="2">
    <source>
        <dbReference type="EMBL" id="MAH62290.1"/>
    </source>
</evidence>
<evidence type="ECO:0000313" key="3">
    <source>
        <dbReference type="Proteomes" id="UP000226525"/>
    </source>
</evidence>
<proteinExistence type="predicted"/>
<accession>A0A2D6YGK8</accession>
<protein>
    <recommendedName>
        <fullName evidence="1">Glucose/Sorbosone dehydrogenase domain-containing protein</fullName>
    </recommendedName>
</protein>
<reference evidence="3" key="1">
    <citation type="submission" date="2017-09" db="EMBL/GenBank/DDBJ databases">
        <title>The Reconstruction of 2,631 Draft Metagenome-Assembled Genomes from the Global Oceans.</title>
        <authorList>
            <person name="Tully B.J."/>
            <person name="Graham E.D."/>
            <person name="Heidelberg J.F."/>
        </authorList>
    </citation>
    <scope>NUCLEOTIDE SEQUENCE [LARGE SCALE GENOMIC DNA]</scope>
</reference>
<dbReference type="Pfam" id="PF07995">
    <property type="entry name" value="GSDH"/>
    <property type="match status" value="1"/>
</dbReference>
<dbReference type="InterPro" id="IPR011041">
    <property type="entry name" value="Quinoprot_gluc/sorb_DH_b-prop"/>
</dbReference>
<dbReference type="AlphaFoldDB" id="A0A2D6YGK8"/>
<comment type="caution">
    <text evidence="2">The sequence shown here is derived from an EMBL/GenBank/DDBJ whole genome shotgun (WGS) entry which is preliminary data.</text>
</comment>
<dbReference type="SUPFAM" id="SSF50952">
    <property type="entry name" value="Soluble quinoprotein glucose dehydrogenase"/>
    <property type="match status" value="1"/>
</dbReference>
<name>A0A2D6YGK8_9DELT</name>
<sequence length="344" mass="39018">MIDRQIDKRENDVILFDQILSKICSTAPIACNLDCYLNPDYVNNRYAYVFYSLNNPKRSRLSRFTVNLDNIAGRSSELTLLEIPKTSDSHNGGMLQFGTDGFLYISVSDGYQVDDAQDLSDLKGGLLRLDTRNASEKAPYEIPPDNPFADNNEGIRPEILAWGFRNPWRFSIDALTGHIFVGDVGDNHQEEISRIEVRKNHGWPILEGDQCYPPGTENCDKESTVLPIASFEHTFIRSVIGGYVYRGEDIPWLRGQYVYGDYFRRLFQLDPAEPGIQHFPQVLVYKPRIQHGEELGEVTFFSSLTENAVGELYATSLSGAVYKLQRLSPSKELKGFFRALGDFC</sequence>
<gene>
    <name evidence="2" type="ORF">CMN54_02325</name>
</gene>
<dbReference type="EMBL" id="NZEX01000023">
    <property type="protein sequence ID" value="MAH62290.1"/>
    <property type="molecule type" value="Genomic_DNA"/>
</dbReference>